<evidence type="ECO:0000256" key="1">
    <source>
        <dbReference type="ARBA" id="ARBA00004761"/>
    </source>
</evidence>
<evidence type="ECO:0000256" key="9">
    <source>
        <dbReference type="RuleBase" id="RU363066"/>
    </source>
</evidence>
<evidence type="ECO:0000256" key="7">
    <source>
        <dbReference type="ARBA" id="ARBA00022840"/>
    </source>
</evidence>
<dbReference type="GO" id="GO:0005975">
    <property type="term" value="P:carbohydrate metabolic process"/>
    <property type="evidence" value="ECO:0007669"/>
    <property type="project" value="InterPro"/>
</dbReference>
<evidence type="ECO:0000256" key="3">
    <source>
        <dbReference type="ARBA" id="ARBA00012054"/>
    </source>
</evidence>
<keyword evidence="5 9" id="KW-0547">Nucleotide-binding</keyword>
<evidence type="ECO:0000256" key="4">
    <source>
        <dbReference type="ARBA" id="ARBA00022679"/>
    </source>
</evidence>
<keyword evidence="7 9" id="KW-0067">ATP-binding</keyword>
<evidence type="ECO:0000313" key="10">
    <source>
        <dbReference type="EMBL" id="XBT97457.1"/>
    </source>
</evidence>
<evidence type="ECO:0000256" key="2">
    <source>
        <dbReference type="ARBA" id="ARBA00008420"/>
    </source>
</evidence>
<evidence type="ECO:0000256" key="5">
    <source>
        <dbReference type="ARBA" id="ARBA00022741"/>
    </source>
</evidence>
<protein>
    <recommendedName>
        <fullName evidence="3 9">Gluconokinase</fullName>
        <ecNumber evidence="3 9">2.7.1.12</ecNumber>
    </recommendedName>
</protein>
<dbReference type="GO" id="GO:0005524">
    <property type="term" value="F:ATP binding"/>
    <property type="evidence" value="ECO:0007669"/>
    <property type="project" value="UniProtKB-KW"/>
</dbReference>
<dbReference type="PROSITE" id="PS51257">
    <property type="entry name" value="PROKAR_LIPOPROTEIN"/>
    <property type="match status" value="1"/>
</dbReference>
<dbReference type="RefSeq" id="WP_349962562.1">
    <property type="nucleotide sequence ID" value="NZ_CP157962.1"/>
</dbReference>
<reference evidence="10" key="1">
    <citation type="submission" date="2024-06" db="EMBL/GenBank/DDBJ databases">
        <authorList>
            <person name="Li T."/>
            <person name="Gao R."/>
        </authorList>
    </citation>
    <scope>NUCLEOTIDE SEQUENCE</scope>
    <source>
        <strain evidence="10">ZPR3</strain>
        <plasmid evidence="10">unnamed2</plasmid>
    </source>
</reference>
<dbReference type="Pfam" id="PF01202">
    <property type="entry name" value="SKI"/>
    <property type="match status" value="1"/>
</dbReference>
<dbReference type="GO" id="GO:0005737">
    <property type="term" value="C:cytoplasm"/>
    <property type="evidence" value="ECO:0007669"/>
    <property type="project" value="TreeGrafter"/>
</dbReference>
<keyword evidence="6 9" id="KW-0418">Kinase</keyword>
<keyword evidence="4 9" id="KW-0808">Transferase</keyword>
<dbReference type="AlphaFoldDB" id="A0AAU7S4S5"/>
<comment type="pathway">
    <text evidence="1">Carbohydrate acid metabolism.</text>
</comment>
<sequence>MSRSDLDHVPSIIVMGVSGCGKSSVGQKLSEHLGLSFIEADQLHLQANIVKMSQGVALTDDERAPWLDLIGDAIKLLQARGEHVVVSCSALKPGYRDRLRMACNGRLFFVYLSGSRELLCEHGVDCASTTILSYGELDPPEDHPFPHFAFPLSWLRISG</sequence>
<gene>
    <name evidence="10" type="ORF">ABM479_29790</name>
</gene>
<dbReference type="InterPro" id="IPR031322">
    <property type="entry name" value="Shikimate/glucono_kinase"/>
</dbReference>
<dbReference type="CDD" id="cd02021">
    <property type="entry name" value="GntK"/>
    <property type="match status" value="1"/>
</dbReference>
<dbReference type="PANTHER" id="PTHR43442">
    <property type="entry name" value="GLUCONOKINASE-RELATED"/>
    <property type="match status" value="1"/>
</dbReference>
<dbReference type="SUPFAM" id="SSF52540">
    <property type="entry name" value="P-loop containing nucleoside triphosphate hydrolases"/>
    <property type="match status" value="1"/>
</dbReference>
<geneLocation type="plasmid" evidence="10">
    <name>unnamed2</name>
</geneLocation>
<dbReference type="EMBL" id="CP157962">
    <property type="protein sequence ID" value="XBT97457.1"/>
    <property type="molecule type" value="Genomic_DNA"/>
</dbReference>
<dbReference type="Gene3D" id="3.40.50.300">
    <property type="entry name" value="P-loop containing nucleotide triphosphate hydrolases"/>
    <property type="match status" value="1"/>
</dbReference>
<dbReference type="GO" id="GO:0046316">
    <property type="term" value="F:gluconokinase activity"/>
    <property type="evidence" value="ECO:0007669"/>
    <property type="project" value="UniProtKB-EC"/>
</dbReference>
<evidence type="ECO:0000256" key="8">
    <source>
        <dbReference type="ARBA" id="ARBA00048090"/>
    </source>
</evidence>
<dbReference type="InterPro" id="IPR027417">
    <property type="entry name" value="P-loop_NTPase"/>
</dbReference>
<comment type="similarity">
    <text evidence="2 9">Belongs to the gluconokinase GntK/GntV family.</text>
</comment>
<evidence type="ECO:0000256" key="6">
    <source>
        <dbReference type="ARBA" id="ARBA00022777"/>
    </source>
</evidence>
<dbReference type="EC" id="2.7.1.12" evidence="3 9"/>
<proteinExistence type="inferred from homology"/>
<keyword evidence="10" id="KW-0614">Plasmid</keyword>
<comment type="catalytic activity">
    <reaction evidence="8 9">
        <text>D-gluconate + ATP = 6-phospho-D-gluconate + ADP + H(+)</text>
        <dbReference type="Rhea" id="RHEA:19433"/>
        <dbReference type="ChEBI" id="CHEBI:15378"/>
        <dbReference type="ChEBI" id="CHEBI:18391"/>
        <dbReference type="ChEBI" id="CHEBI:30616"/>
        <dbReference type="ChEBI" id="CHEBI:58759"/>
        <dbReference type="ChEBI" id="CHEBI:456216"/>
        <dbReference type="EC" id="2.7.1.12"/>
    </reaction>
</comment>
<dbReference type="NCBIfam" id="TIGR01313">
    <property type="entry name" value="therm_gnt_kin"/>
    <property type="match status" value="1"/>
</dbReference>
<dbReference type="PANTHER" id="PTHR43442:SF3">
    <property type="entry name" value="GLUCONOKINASE-RELATED"/>
    <property type="match status" value="1"/>
</dbReference>
<name>A0AAU7S4S5_9HYPH</name>
<organism evidence="10">
    <name type="scientific">Rhizobium sp. ZPR3</name>
    <dbReference type="NCBI Taxonomy" id="3158967"/>
    <lineage>
        <taxon>Bacteria</taxon>
        <taxon>Pseudomonadati</taxon>
        <taxon>Pseudomonadota</taxon>
        <taxon>Alphaproteobacteria</taxon>
        <taxon>Hyphomicrobiales</taxon>
        <taxon>Rhizobiaceae</taxon>
        <taxon>Rhizobium/Agrobacterium group</taxon>
        <taxon>Rhizobium</taxon>
    </lineage>
</organism>
<dbReference type="InterPro" id="IPR006001">
    <property type="entry name" value="Therm_gnt_kin"/>
</dbReference>
<accession>A0AAU7S4S5</accession>